<gene>
    <name evidence="3" type="ORF">SELMODRAFT_447931</name>
</gene>
<sequence length="331" mass="34966">MATVTLLLHFVPSSRTSITASRNRQRSNKVSGDKPAQEKLSIPAPSEARESPIASKATAAPAKREAVLKACFLTSAGLAAAGLALRQASHSLEFLSRDCTSLLGYEFHPWHFGATIGLVAFISALRLGLLATWPDFAQSTKTANERVLSSLGTWDCAAVAFSSGVGEELLFRGALLPLVGMDAKGVFVSGIVFGALHVTGGRNIAFATWASFVGLLYGFAAVWTSDLCVPMLAHSSANLVAALYWKDGIASPIKSTASPRQRGKGGSFSCHGSTRTDWNFSNALEGKFLYSKLSSKIPACTHGVKPGNGHTFTQNSKLSEKPPPSQSGTHL</sequence>
<dbReference type="EMBL" id="GL377670">
    <property type="protein sequence ID" value="EFJ08721.1"/>
    <property type="molecule type" value="Genomic_DNA"/>
</dbReference>
<accession>D8T3L5</accession>
<dbReference type="InterPro" id="IPR003675">
    <property type="entry name" value="Rce1/LyrA-like_dom"/>
</dbReference>
<dbReference type="GO" id="GO:0080120">
    <property type="term" value="P:CAAX-box protein maturation"/>
    <property type="evidence" value="ECO:0007669"/>
    <property type="project" value="UniProtKB-ARBA"/>
</dbReference>
<keyword evidence="4" id="KW-1185">Reference proteome</keyword>
<dbReference type="PANTHER" id="PTHR43592">
    <property type="entry name" value="CAAX AMINO TERMINAL PROTEASE"/>
    <property type="match status" value="1"/>
</dbReference>
<dbReference type="eggNOG" id="ENOG502QTQU">
    <property type="taxonomic scope" value="Eukaryota"/>
</dbReference>
<organism evidence="4">
    <name type="scientific">Selaginella moellendorffii</name>
    <name type="common">Spikemoss</name>
    <dbReference type="NCBI Taxonomy" id="88036"/>
    <lineage>
        <taxon>Eukaryota</taxon>
        <taxon>Viridiplantae</taxon>
        <taxon>Streptophyta</taxon>
        <taxon>Embryophyta</taxon>
        <taxon>Tracheophyta</taxon>
        <taxon>Lycopodiopsida</taxon>
        <taxon>Selaginellales</taxon>
        <taxon>Selaginellaceae</taxon>
        <taxon>Selaginella</taxon>
    </lineage>
</organism>
<feature type="region of interest" description="Disordered" evidence="1">
    <location>
        <begin position="17"/>
        <end position="57"/>
    </location>
</feature>
<dbReference type="PANTHER" id="PTHR43592:SF7">
    <property type="entry name" value="CAAX AMINO TERMINAL PROTEASE FAMILY PROTEIN"/>
    <property type="match status" value="1"/>
</dbReference>
<dbReference type="STRING" id="88036.D8T3L5"/>
<evidence type="ECO:0000313" key="3">
    <source>
        <dbReference type="EMBL" id="EFJ08721.1"/>
    </source>
</evidence>
<dbReference type="KEGG" id="smo:SELMODRAFT_447931"/>
<dbReference type="HOGENOM" id="CLU_840451_0_0_1"/>
<protein>
    <recommendedName>
        <fullName evidence="2">CAAX prenyl protease 2/Lysostaphin resistance protein A-like domain-containing protein</fullName>
    </recommendedName>
</protein>
<dbReference type="Gramene" id="EFJ08721">
    <property type="protein sequence ID" value="EFJ08721"/>
    <property type="gene ID" value="SELMODRAFT_447931"/>
</dbReference>
<dbReference type="FunCoup" id="D8T3L5">
    <property type="interactions" value="558"/>
</dbReference>
<dbReference type="GO" id="GO:0004175">
    <property type="term" value="F:endopeptidase activity"/>
    <property type="evidence" value="ECO:0007669"/>
    <property type="project" value="UniProtKB-ARBA"/>
</dbReference>
<feature type="domain" description="CAAX prenyl protease 2/Lysostaphin resistance protein A-like" evidence="2">
    <location>
        <begin position="153"/>
        <end position="240"/>
    </location>
</feature>
<evidence type="ECO:0000259" key="2">
    <source>
        <dbReference type="Pfam" id="PF02517"/>
    </source>
</evidence>
<dbReference type="Proteomes" id="UP000001514">
    <property type="component" value="Unassembled WGS sequence"/>
</dbReference>
<evidence type="ECO:0000313" key="4">
    <source>
        <dbReference type="Proteomes" id="UP000001514"/>
    </source>
</evidence>
<dbReference type="InParanoid" id="D8T3L5"/>
<feature type="region of interest" description="Disordered" evidence="1">
    <location>
        <begin position="306"/>
        <end position="331"/>
    </location>
</feature>
<dbReference type="AlphaFoldDB" id="D8T3L5"/>
<name>D8T3L5_SELML</name>
<proteinExistence type="predicted"/>
<evidence type="ECO:0000256" key="1">
    <source>
        <dbReference type="SAM" id="MobiDB-lite"/>
    </source>
</evidence>
<reference evidence="3 4" key="1">
    <citation type="journal article" date="2011" name="Science">
        <title>The Selaginella genome identifies genetic changes associated with the evolution of vascular plants.</title>
        <authorList>
            <person name="Banks J.A."/>
            <person name="Nishiyama T."/>
            <person name="Hasebe M."/>
            <person name="Bowman J.L."/>
            <person name="Gribskov M."/>
            <person name="dePamphilis C."/>
            <person name="Albert V.A."/>
            <person name="Aono N."/>
            <person name="Aoyama T."/>
            <person name="Ambrose B.A."/>
            <person name="Ashton N.W."/>
            <person name="Axtell M.J."/>
            <person name="Barker E."/>
            <person name="Barker M.S."/>
            <person name="Bennetzen J.L."/>
            <person name="Bonawitz N.D."/>
            <person name="Chapple C."/>
            <person name="Cheng C."/>
            <person name="Correa L.G."/>
            <person name="Dacre M."/>
            <person name="DeBarry J."/>
            <person name="Dreyer I."/>
            <person name="Elias M."/>
            <person name="Engstrom E.M."/>
            <person name="Estelle M."/>
            <person name="Feng L."/>
            <person name="Finet C."/>
            <person name="Floyd S.K."/>
            <person name="Frommer W.B."/>
            <person name="Fujita T."/>
            <person name="Gramzow L."/>
            <person name="Gutensohn M."/>
            <person name="Harholt J."/>
            <person name="Hattori M."/>
            <person name="Heyl A."/>
            <person name="Hirai T."/>
            <person name="Hiwatashi Y."/>
            <person name="Ishikawa M."/>
            <person name="Iwata M."/>
            <person name="Karol K.G."/>
            <person name="Koehler B."/>
            <person name="Kolukisaoglu U."/>
            <person name="Kubo M."/>
            <person name="Kurata T."/>
            <person name="Lalonde S."/>
            <person name="Li K."/>
            <person name="Li Y."/>
            <person name="Litt A."/>
            <person name="Lyons E."/>
            <person name="Manning G."/>
            <person name="Maruyama T."/>
            <person name="Michael T.P."/>
            <person name="Mikami K."/>
            <person name="Miyazaki S."/>
            <person name="Morinaga S."/>
            <person name="Murata T."/>
            <person name="Mueller-Roeber B."/>
            <person name="Nelson D.R."/>
            <person name="Obara M."/>
            <person name="Oguri Y."/>
            <person name="Olmstead R.G."/>
            <person name="Onodera N."/>
            <person name="Petersen B.L."/>
            <person name="Pils B."/>
            <person name="Prigge M."/>
            <person name="Rensing S.A."/>
            <person name="Riano-Pachon D.M."/>
            <person name="Roberts A.W."/>
            <person name="Sato Y."/>
            <person name="Scheller H.V."/>
            <person name="Schulz B."/>
            <person name="Schulz C."/>
            <person name="Shakirov E.V."/>
            <person name="Shibagaki N."/>
            <person name="Shinohara N."/>
            <person name="Shippen D.E."/>
            <person name="Soerensen I."/>
            <person name="Sotooka R."/>
            <person name="Sugimoto N."/>
            <person name="Sugita M."/>
            <person name="Sumikawa N."/>
            <person name="Tanurdzic M."/>
            <person name="Theissen G."/>
            <person name="Ulvskov P."/>
            <person name="Wakazuki S."/>
            <person name="Weng J.K."/>
            <person name="Willats W.W."/>
            <person name="Wipf D."/>
            <person name="Wolf P.G."/>
            <person name="Yang L."/>
            <person name="Zimmer A.D."/>
            <person name="Zhu Q."/>
            <person name="Mitros T."/>
            <person name="Hellsten U."/>
            <person name="Loque D."/>
            <person name="Otillar R."/>
            <person name="Salamov A."/>
            <person name="Schmutz J."/>
            <person name="Shapiro H."/>
            <person name="Lindquist E."/>
            <person name="Lucas S."/>
            <person name="Rokhsar D."/>
            <person name="Grigoriev I.V."/>
        </authorList>
    </citation>
    <scope>NUCLEOTIDE SEQUENCE [LARGE SCALE GENOMIC DNA]</scope>
</reference>
<dbReference type="Pfam" id="PF02517">
    <property type="entry name" value="Rce1-like"/>
    <property type="match status" value="1"/>
</dbReference>